<reference evidence="6" key="1">
    <citation type="submission" date="2021-02" db="EMBL/GenBank/DDBJ databases">
        <authorList>
            <person name="Nowell W R."/>
        </authorList>
    </citation>
    <scope>NUCLEOTIDE SEQUENCE</scope>
</reference>
<feature type="domain" description="Helicase XPB/Ssl2 N-terminal" evidence="5">
    <location>
        <begin position="84"/>
        <end position="149"/>
    </location>
</feature>
<dbReference type="AlphaFoldDB" id="A0A814NIL5"/>
<evidence type="ECO:0000256" key="3">
    <source>
        <dbReference type="ARBA" id="ARBA00022806"/>
    </source>
</evidence>
<evidence type="ECO:0000256" key="2">
    <source>
        <dbReference type="ARBA" id="ARBA00022801"/>
    </source>
</evidence>
<dbReference type="InterPro" id="IPR032830">
    <property type="entry name" value="XPB/Ssl2_N"/>
</dbReference>
<evidence type="ECO:0000313" key="8">
    <source>
        <dbReference type="Proteomes" id="UP000663882"/>
    </source>
</evidence>
<dbReference type="GO" id="GO:0005524">
    <property type="term" value="F:ATP binding"/>
    <property type="evidence" value="ECO:0007669"/>
    <property type="project" value="UniProtKB-KW"/>
</dbReference>
<evidence type="ECO:0000256" key="4">
    <source>
        <dbReference type="ARBA" id="ARBA00022840"/>
    </source>
</evidence>
<dbReference type="PANTHER" id="PTHR11274">
    <property type="entry name" value="RAD25/XP-B DNA REPAIR HELICASE"/>
    <property type="match status" value="1"/>
</dbReference>
<dbReference type="Proteomes" id="UP000663823">
    <property type="component" value="Unassembled WGS sequence"/>
</dbReference>
<evidence type="ECO:0000313" key="7">
    <source>
        <dbReference type="EMBL" id="CAF3674646.1"/>
    </source>
</evidence>
<dbReference type="GO" id="GO:0016787">
    <property type="term" value="F:hydrolase activity"/>
    <property type="evidence" value="ECO:0007669"/>
    <property type="project" value="UniProtKB-KW"/>
</dbReference>
<dbReference type="OrthoDB" id="10262986at2759"/>
<dbReference type="GO" id="GO:0097550">
    <property type="term" value="C:transcription preinitiation complex"/>
    <property type="evidence" value="ECO:0007669"/>
    <property type="project" value="TreeGrafter"/>
</dbReference>
<evidence type="ECO:0000256" key="1">
    <source>
        <dbReference type="ARBA" id="ARBA00022741"/>
    </source>
</evidence>
<dbReference type="InterPro" id="IPR050615">
    <property type="entry name" value="ATP-dep_DNA_Helicase"/>
</dbReference>
<dbReference type="GO" id="GO:0006367">
    <property type="term" value="P:transcription initiation at RNA polymerase II promoter"/>
    <property type="evidence" value="ECO:0007669"/>
    <property type="project" value="TreeGrafter"/>
</dbReference>
<keyword evidence="4" id="KW-0067">ATP-binding</keyword>
<keyword evidence="2" id="KW-0378">Hydrolase</keyword>
<dbReference type="PANTHER" id="PTHR11274:SF0">
    <property type="entry name" value="GENERAL TRANSCRIPTION AND DNA REPAIR FACTOR IIH HELICASE SUBUNIT XPB"/>
    <property type="match status" value="1"/>
</dbReference>
<evidence type="ECO:0000259" key="5">
    <source>
        <dbReference type="Pfam" id="PF13625"/>
    </source>
</evidence>
<sequence>MNKRVSSKESNERVLKTTDCNRKDDVFELEKTFIPLAASRRLDDSVHDEDDDLDQSCRTKTTSGTLKDFRSDMELIVDHKNHPLWITPDGHIFLESFSSGYKQAHYFLITIAELFCRIEYIQQYKLSAYSIYAVVSIGLQTNDIIEFIKLCTLSYGKVKLVLQHNRYIVESSFPNLLKNLLKDSQIQECRLITTENNIDINTIREKFRHLISERVLTKENTTTNKQISNDIRCLYEKIDRNDEDIEDLKIVSFEVNLNKIELVRK</sequence>
<proteinExistence type="predicted"/>
<dbReference type="GO" id="GO:0043138">
    <property type="term" value="F:3'-5' DNA helicase activity"/>
    <property type="evidence" value="ECO:0007669"/>
    <property type="project" value="TreeGrafter"/>
</dbReference>
<dbReference type="GO" id="GO:0005675">
    <property type="term" value="C:transcription factor TFIIH holo complex"/>
    <property type="evidence" value="ECO:0007669"/>
    <property type="project" value="TreeGrafter"/>
</dbReference>
<protein>
    <recommendedName>
        <fullName evidence="5">Helicase XPB/Ssl2 N-terminal domain-containing protein</fullName>
    </recommendedName>
</protein>
<dbReference type="Pfam" id="PF13625">
    <property type="entry name" value="Helicase_C_3"/>
    <property type="match status" value="1"/>
</dbReference>
<evidence type="ECO:0000313" key="6">
    <source>
        <dbReference type="EMBL" id="CAF1092411.1"/>
    </source>
</evidence>
<keyword evidence="1" id="KW-0547">Nucleotide-binding</keyword>
<dbReference type="Proteomes" id="UP000663882">
    <property type="component" value="Unassembled WGS sequence"/>
</dbReference>
<keyword evidence="3" id="KW-0347">Helicase</keyword>
<dbReference type="EMBL" id="CAJNOO010001082">
    <property type="protein sequence ID" value="CAF1092411.1"/>
    <property type="molecule type" value="Genomic_DNA"/>
</dbReference>
<comment type="caution">
    <text evidence="6">The sequence shown here is derived from an EMBL/GenBank/DDBJ whole genome shotgun (WGS) entry which is preliminary data.</text>
</comment>
<dbReference type="GO" id="GO:0000112">
    <property type="term" value="C:nucleotide-excision repair factor 3 complex"/>
    <property type="evidence" value="ECO:0007669"/>
    <property type="project" value="TreeGrafter"/>
</dbReference>
<accession>A0A814NIL5</accession>
<name>A0A814NIL5_9BILA</name>
<organism evidence="6 8">
    <name type="scientific">Rotaria sordida</name>
    <dbReference type="NCBI Taxonomy" id="392033"/>
    <lineage>
        <taxon>Eukaryota</taxon>
        <taxon>Metazoa</taxon>
        <taxon>Spiralia</taxon>
        <taxon>Gnathifera</taxon>
        <taxon>Rotifera</taxon>
        <taxon>Eurotatoria</taxon>
        <taxon>Bdelloidea</taxon>
        <taxon>Philodinida</taxon>
        <taxon>Philodinidae</taxon>
        <taxon>Rotaria</taxon>
    </lineage>
</organism>
<dbReference type="EMBL" id="CAJOAX010000995">
    <property type="protein sequence ID" value="CAF3674646.1"/>
    <property type="molecule type" value="Genomic_DNA"/>
</dbReference>
<gene>
    <name evidence="7" type="ORF">OTI717_LOCUS10807</name>
    <name evidence="6" type="ORF">RFH988_LOCUS18876</name>
</gene>